<name>A0AAD5V6A8_9APHY</name>
<evidence type="ECO:0000313" key="1">
    <source>
        <dbReference type="EMBL" id="KAJ3487154.1"/>
    </source>
</evidence>
<reference evidence="1" key="1">
    <citation type="submission" date="2022-07" db="EMBL/GenBank/DDBJ databases">
        <title>Genome Sequence of Physisporinus lineatus.</title>
        <authorList>
            <person name="Buettner E."/>
        </authorList>
    </citation>
    <scope>NUCLEOTIDE SEQUENCE</scope>
    <source>
        <strain evidence="1">VT162</strain>
    </source>
</reference>
<gene>
    <name evidence="1" type="ORF">NLI96_g3722</name>
</gene>
<dbReference type="AlphaFoldDB" id="A0AAD5V6A8"/>
<sequence>MQTKICDAYENVKQKVYSLFRREPTKSERAQPDARPAISKAELRRRAVEIVPVNKPPAVCNNRRPLTEFKFKKNKEPMVIDILPIDTLPVDGDSVMSDSSSAFAWSSTETLVYDVEMSDGDDMKTGAKCKDSPMFIEDWGQTALCALFTAKLNLNPSNTSPDTSMMTVDESMDDLTSPTYRAFEAVTTTTQDVIMLSPPEHPVEEIGHDNIASVTNALTQFGHGRIASHGVVRTSKTVSRNARFNPYHVQRGVPTHSLNKHPLAGFGTFVNGGPYRGSKGRLVKRYQN</sequence>
<organism evidence="1 2">
    <name type="scientific">Meripilus lineatus</name>
    <dbReference type="NCBI Taxonomy" id="2056292"/>
    <lineage>
        <taxon>Eukaryota</taxon>
        <taxon>Fungi</taxon>
        <taxon>Dikarya</taxon>
        <taxon>Basidiomycota</taxon>
        <taxon>Agaricomycotina</taxon>
        <taxon>Agaricomycetes</taxon>
        <taxon>Polyporales</taxon>
        <taxon>Meripilaceae</taxon>
        <taxon>Meripilus</taxon>
    </lineage>
</organism>
<dbReference type="Proteomes" id="UP001212997">
    <property type="component" value="Unassembled WGS sequence"/>
</dbReference>
<evidence type="ECO:0000313" key="2">
    <source>
        <dbReference type="Proteomes" id="UP001212997"/>
    </source>
</evidence>
<accession>A0AAD5V6A8</accession>
<comment type="caution">
    <text evidence="1">The sequence shown here is derived from an EMBL/GenBank/DDBJ whole genome shotgun (WGS) entry which is preliminary data.</text>
</comment>
<keyword evidence="2" id="KW-1185">Reference proteome</keyword>
<protein>
    <submittedName>
        <fullName evidence="1">Uncharacterized protein</fullName>
    </submittedName>
</protein>
<dbReference type="EMBL" id="JANAWD010000100">
    <property type="protein sequence ID" value="KAJ3487154.1"/>
    <property type="molecule type" value="Genomic_DNA"/>
</dbReference>
<proteinExistence type="predicted"/>